<name>A0A645DMH7_9ZZZZ</name>
<sequence>MKKTQLGIFLGVIAGIIDVIPMVIMKLTWDANVSAFMFWIISGYLIATHDRFNGVKNGILISFLVLTPSAILIGWNDPLSLIPIIVMTLLLGSILGYLISKFGK</sequence>
<keyword evidence="1" id="KW-1133">Transmembrane helix</keyword>
<feature type="transmembrane region" description="Helical" evidence="1">
    <location>
        <begin position="31"/>
        <end position="47"/>
    </location>
</feature>
<evidence type="ECO:0000256" key="1">
    <source>
        <dbReference type="SAM" id="Phobius"/>
    </source>
</evidence>
<gene>
    <name evidence="2" type="ORF">SDC9_137628</name>
</gene>
<keyword evidence="1" id="KW-0472">Membrane</keyword>
<keyword evidence="1" id="KW-0812">Transmembrane</keyword>
<organism evidence="2">
    <name type="scientific">bioreactor metagenome</name>
    <dbReference type="NCBI Taxonomy" id="1076179"/>
    <lineage>
        <taxon>unclassified sequences</taxon>
        <taxon>metagenomes</taxon>
        <taxon>ecological metagenomes</taxon>
    </lineage>
</organism>
<proteinExistence type="predicted"/>
<evidence type="ECO:0000313" key="2">
    <source>
        <dbReference type="EMBL" id="MPM90507.1"/>
    </source>
</evidence>
<dbReference type="AlphaFoldDB" id="A0A645DMH7"/>
<feature type="transmembrane region" description="Helical" evidence="1">
    <location>
        <begin position="81"/>
        <end position="99"/>
    </location>
</feature>
<feature type="transmembrane region" description="Helical" evidence="1">
    <location>
        <begin position="59"/>
        <end position="75"/>
    </location>
</feature>
<accession>A0A645DMH7</accession>
<comment type="caution">
    <text evidence="2">The sequence shown here is derived from an EMBL/GenBank/DDBJ whole genome shotgun (WGS) entry which is preliminary data.</text>
</comment>
<reference evidence="2" key="1">
    <citation type="submission" date="2019-08" db="EMBL/GenBank/DDBJ databases">
        <authorList>
            <person name="Kucharzyk K."/>
            <person name="Murdoch R.W."/>
            <person name="Higgins S."/>
            <person name="Loffler F."/>
        </authorList>
    </citation>
    <scope>NUCLEOTIDE SEQUENCE</scope>
</reference>
<dbReference type="EMBL" id="VSSQ01037741">
    <property type="protein sequence ID" value="MPM90507.1"/>
    <property type="molecule type" value="Genomic_DNA"/>
</dbReference>
<evidence type="ECO:0008006" key="3">
    <source>
        <dbReference type="Google" id="ProtNLM"/>
    </source>
</evidence>
<feature type="transmembrane region" description="Helical" evidence="1">
    <location>
        <begin position="7"/>
        <end position="25"/>
    </location>
</feature>
<protein>
    <recommendedName>
        <fullName evidence="3">DUF1097 domain-containing protein</fullName>
    </recommendedName>
</protein>